<organism evidence="1 2">
    <name type="scientific">Parabacteroides merdae</name>
    <dbReference type="NCBI Taxonomy" id="46503"/>
    <lineage>
        <taxon>Bacteria</taxon>
        <taxon>Pseudomonadati</taxon>
        <taxon>Bacteroidota</taxon>
        <taxon>Bacteroidia</taxon>
        <taxon>Bacteroidales</taxon>
        <taxon>Tannerellaceae</taxon>
        <taxon>Parabacteroides</taxon>
    </lineage>
</organism>
<name>A0AA37NEJ9_9BACT</name>
<dbReference type="EMBL" id="BQNZ01000003">
    <property type="protein sequence ID" value="GKH73297.1"/>
    <property type="molecule type" value="Genomic_DNA"/>
</dbReference>
<evidence type="ECO:0000313" key="2">
    <source>
        <dbReference type="Proteomes" id="UP001055114"/>
    </source>
</evidence>
<reference evidence="1" key="1">
    <citation type="submission" date="2022-01" db="EMBL/GenBank/DDBJ databases">
        <title>Novel bile acid biosynthetic pathways are enriched in the microbiome of centenarians.</title>
        <authorList>
            <person name="Sato Y."/>
            <person name="Atarashi K."/>
            <person name="Plichta R.D."/>
            <person name="Arai Y."/>
            <person name="Sasajima S."/>
            <person name="Kearney M.S."/>
            <person name="Suda W."/>
            <person name="Takeshita K."/>
            <person name="Sasaki T."/>
            <person name="Okamoto S."/>
            <person name="Skelly N.A."/>
            <person name="Okamura Y."/>
            <person name="Vlamakis H."/>
            <person name="Li Y."/>
            <person name="Tanoue T."/>
            <person name="Takei H."/>
            <person name="Nittono H."/>
            <person name="Narushima S."/>
            <person name="Irie J."/>
            <person name="Itoh H."/>
            <person name="Moriya K."/>
            <person name="Sugiura Y."/>
            <person name="Suematsu M."/>
            <person name="Moritoki N."/>
            <person name="Shibata S."/>
            <person name="Littman R.D."/>
            <person name="Fischbach A.M."/>
            <person name="Uwamino Y."/>
            <person name="Inoue T."/>
            <person name="Honda A."/>
            <person name="Hattori M."/>
            <person name="Murai T."/>
            <person name="Xavier J.R."/>
            <person name="Hirose N."/>
            <person name="Honda K."/>
        </authorList>
    </citation>
    <scope>NUCLEOTIDE SEQUENCE</scope>
    <source>
        <strain evidence="1">CE91-St3</strain>
    </source>
</reference>
<dbReference type="Proteomes" id="UP001055114">
    <property type="component" value="Unassembled WGS sequence"/>
</dbReference>
<protein>
    <submittedName>
        <fullName evidence="1">Uncharacterized protein</fullName>
    </submittedName>
</protein>
<dbReference type="AlphaFoldDB" id="A0AA37NEJ9"/>
<evidence type="ECO:0000313" key="1">
    <source>
        <dbReference type="EMBL" id="GKH73297.1"/>
    </source>
</evidence>
<sequence length="320" mass="36093">MRHRNFTIDEATELNRLVTELLPKIQAMPFGKRIKDMTCQVDDDADPNTGFPEIRVKVDGKLSDSHLKVLCGLAGQFPQEDVPGSTCKERLGVCTMDSHKVTSSMVTFKWCGLRKIDSINLLDYFYADGTFSPTFLATKKVEGIVYFVDAERVRIMSVNNGTKLPWCTADAVRVGESLPVINPFGIFEADQPLEDLKQATNRLLKGIENTKLKKKDFPALAYVLSYETERIKKGNWHMVLPGDAVHLYSRKQRGELSRNVKRCGGKGLCKNAWLGKEFDDDLAYMVQVTSVNSMIKPESKKTSQMVIPVAELDWETIENF</sequence>
<gene>
    <name evidence="1" type="ORF">CE91St3_31600</name>
</gene>
<proteinExistence type="predicted"/>
<dbReference type="RefSeq" id="WP_075965526.1">
    <property type="nucleotide sequence ID" value="NZ_BQNZ01000003.1"/>
</dbReference>
<comment type="caution">
    <text evidence="1">The sequence shown here is derived from an EMBL/GenBank/DDBJ whole genome shotgun (WGS) entry which is preliminary data.</text>
</comment>
<accession>A0AA37NEJ9</accession>